<dbReference type="Proteomes" id="UP000187203">
    <property type="component" value="Unassembled WGS sequence"/>
</dbReference>
<reference evidence="3" key="1">
    <citation type="submission" date="2013-09" db="EMBL/GenBank/DDBJ databases">
        <title>Corchorus olitorius genome sequencing.</title>
        <authorList>
            <person name="Alam M."/>
            <person name="Haque M.S."/>
            <person name="Islam M.S."/>
            <person name="Emdad E.M."/>
            <person name="Islam M.M."/>
            <person name="Ahmed B."/>
            <person name="Halim A."/>
            <person name="Hossen Q.M.M."/>
            <person name="Hossain M.Z."/>
            <person name="Ahmed R."/>
            <person name="Khan M.M."/>
            <person name="Islam R."/>
            <person name="Rashid M.M."/>
            <person name="Khan S.A."/>
            <person name="Rahman M.S."/>
            <person name="Alam M."/>
            <person name="Yahiya A.S."/>
            <person name="Khan M.S."/>
            <person name="Azam M.S."/>
            <person name="Haque T."/>
            <person name="Lashkar M.Z.H."/>
            <person name="Akhand A.I."/>
            <person name="Morshed G."/>
            <person name="Roy S."/>
            <person name="Uddin K.S."/>
            <person name="Rabeya T."/>
            <person name="Hossain A.S."/>
            <person name="Chowdhury A."/>
            <person name="Snigdha A.R."/>
            <person name="Mortoza M.S."/>
            <person name="Matin S.A."/>
            <person name="Hoque S.M.E."/>
            <person name="Islam M.K."/>
            <person name="Roy D.K."/>
            <person name="Haider R."/>
            <person name="Moosa M.M."/>
            <person name="Elias S.M."/>
            <person name="Hasan A.M."/>
            <person name="Jahan S."/>
            <person name="Shafiuddin M."/>
            <person name="Mahmood N."/>
            <person name="Shommy N.S."/>
        </authorList>
    </citation>
    <scope>NUCLEOTIDE SEQUENCE [LARGE SCALE GENOMIC DNA]</scope>
    <source>
        <strain evidence="3">cv. O-4</strain>
    </source>
</reference>
<dbReference type="EMBL" id="AWUE01005859">
    <property type="protein sequence ID" value="OMP12829.1"/>
    <property type="molecule type" value="Genomic_DNA"/>
</dbReference>
<proteinExistence type="predicted"/>
<sequence>MSTASTATAPTLVAAASAAINRPASSFSYQMPPVMAVPLPRPPAALSSIATEDSPPELERPPAVEASTGMVHTSPLRFGSSGNVPIRSTQTGDQVGAISDPMVALDTSASSADTGDWSRSNPMTPISSQRNSLLELHPTPVSRHHSPRFSSHSHHDDDIMFAHEQIEVPIHVKREPMTMIMEHTNEPTRSTRHE</sequence>
<evidence type="ECO:0000313" key="3">
    <source>
        <dbReference type="Proteomes" id="UP000187203"/>
    </source>
</evidence>
<gene>
    <name evidence="2" type="ORF">COLO4_02710</name>
</gene>
<protein>
    <submittedName>
        <fullName evidence="2">Uncharacterized protein</fullName>
    </submittedName>
</protein>
<name>A0A1R3L0K6_9ROSI</name>
<dbReference type="AlphaFoldDB" id="A0A1R3L0K6"/>
<feature type="region of interest" description="Disordered" evidence="1">
    <location>
        <begin position="41"/>
        <end position="61"/>
    </location>
</feature>
<accession>A0A1R3L0K6</accession>
<organism evidence="2 3">
    <name type="scientific">Corchorus olitorius</name>
    <dbReference type="NCBI Taxonomy" id="93759"/>
    <lineage>
        <taxon>Eukaryota</taxon>
        <taxon>Viridiplantae</taxon>
        <taxon>Streptophyta</taxon>
        <taxon>Embryophyta</taxon>
        <taxon>Tracheophyta</taxon>
        <taxon>Spermatophyta</taxon>
        <taxon>Magnoliopsida</taxon>
        <taxon>eudicotyledons</taxon>
        <taxon>Gunneridae</taxon>
        <taxon>Pentapetalae</taxon>
        <taxon>rosids</taxon>
        <taxon>malvids</taxon>
        <taxon>Malvales</taxon>
        <taxon>Malvaceae</taxon>
        <taxon>Grewioideae</taxon>
        <taxon>Apeibeae</taxon>
        <taxon>Corchorus</taxon>
    </lineage>
</organism>
<evidence type="ECO:0000313" key="2">
    <source>
        <dbReference type="EMBL" id="OMP12829.1"/>
    </source>
</evidence>
<comment type="caution">
    <text evidence="2">The sequence shown here is derived from an EMBL/GenBank/DDBJ whole genome shotgun (WGS) entry which is preliminary data.</text>
</comment>
<evidence type="ECO:0000256" key="1">
    <source>
        <dbReference type="SAM" id="MobiDB-lite"/>
    </source>
</evidence>
<feature type="region of interest" description="Disordered" evidence="1">
    <location>
        <begin position="108"/>
        <end position="127"/>
    </location>
</feature>
<keyword evidence="3" id="KW-1185">Reference proteome</keyword>